<dbReference type="AlphaFoldDB" id="A0A4Q7W0N5"/>
<evidence type="ECO:0000313" key="2">
    <source>
        <dbReference type="EMBL" id="RZU02747.1"/>
    </source>
</evidence>
<name>A0A4Q7W0N5_9BURK</name>
<sequence length="264" mass="28482">MSPAPDPSSPAPARPPGVFDYSLRPLRLVDPLRWLALGWRDFIRAPWIGLFYGAAFAGMGYLLLYLFSHAPAYVLALAAGFLLVGPFMCLGLYQVSQRLERGQKPDLGDSLLAWEDRVGALALFGGALLILELIWARASLVVFALSFDGMPDFQGSIAALLDPQNLEFILAYLAVGGVFAGLIFAVSVISIPMLLDQPVDAITAALTSLRLVLAQPLVMLWWGALITLIVVLAMLPYFLGLLVAAPVLGHATWHAYRGAVRPPA</sequence>
<keyword evidence="3" id="KW-1185">Reference proteome</keyword>
<evidence type="ECO:0000256" key="1">
    <source>
        <dbReference type="SAM" id="Phobius"/>
    </source>
</evidence>
<dbReference type="Proteomes" id="UP000293671">
    <property type="component" value="Unassembled WGS sequence"/>
</dbReference>
<protein>
    <submittedName>
        <fullName evidence="2">Putative membrane protein</fullName>
    </submittedName>
</protein>
<accession>A0A4Q7W0N5</accession>
<feature type="transmembrane region" description="Helical" evidence="1">
    <location>
        <begin position="73"/>
        <end position="93"/>
    </location>
</feature>
<dbReference type="OrthoDB" id="5621705at2"/>
<evidence type="ECO:0000313" key="3">
    <source>
        <dbReference type="Proteomes" id="UP000293671"/>
    </source>
</evidence>
<dbReference type="RefSeq" id="WP_130430482.1">
    <property type="nucleotide sequence ID" value="NZ_SHKP01000004.1"/>
</dbReference>
<keyword evidence="1" id="KW-0812">Transmembrane</keyword>
<dbReference type="Pfam" id="PF09955">
    <property type="entry name" value="DUF2189"/>
    <property type="match status" value="1"/>
</dbReference>
<comment type="caution">
    <text evidence="2">The sequence shown here is derived from an EMBL/GenBank/DDBJ whole genome shotgun (WGS) entry which is preliminary data.</text>
</comment>
<keyword evidence="1" id="KW-0472">Membrane</keyword>
<keyword evidence="1" id="KW-1133">Transmembrane helix</keyword>
<proteinExistence type="predicted"/>
<feature type="transmembrane region" description="Helical" evidence="1">
    <location>
        <begin position="47"/>
        <end position="67"/>
    </location>
</feature>
<dbReference type="EMBL" id="SHKP01000004">
    <property type="protein sequence ID" value="RZU02747.1"/>
    <property type="molecule type" value="Genomic_DNA"/>
</dbReference>
<feature type="transmembrane region" description="Helical" evidence="1">
    <location>
        <begin position="120"/>
        <end position="145"/>
    </location>
</feature>
<reference evidence="2 3" key="1">
    <citation type="submission" date="2019-02" db="EMBL/GenBank/DDBJ databases">
        <title>Genomic Encyclopedia of Type Strains, Phase IV (KMG-IV): sequencing the most valuable type-strain genomes for metagenomic binning, comparative biology and taxonomic classification.</title>
        <authorList>
            <person name="Goeker M."/>
        </authorList>
    </citation>
    <scope>NUCLEOTIDE SEQUENCE [LARGE SCALE GENOMIC DNA]</scope>
    <source>
        <strain evidence="2 3">DSM 19570</strain>
    </source>
</reference>
<dbReference type="InterPro" id="IPR018692">
    <property type="entry name" value="DUF2189"/>
</dbReference>
<gene>
    <name evidence="2" type="ORF">EV670_0776</name>
</gene>
<organism evidence="2 3">
    <name type="scientific">Rivibacter subsaxonicus</name>
    <dbReference type="NCBI Taxonomy" id="457575"/>
    <lineage>
        <taxon>Bacteria</taxon>
        <taxon>Pseudomonadati</taxon>
        <taxon>Pseudomonadota</taxon>
        <taxon>Betaproteobacteria</taxon>
        <taxon>Burkholderiales</taxon>
        <taxon>Rivibacter</taxon>
    </lineage>
</organism>
<feature type="transmembrane region" description="Helical" evidence="1">
    <location>
        <begin position="216"/>
        <end position="239"/>
    </location>
</feature>
<feature type="transmembrane region" description="Helical" evidence="1">
    <location>
        <begin position="169"/>
        <end position="195"/>
    </location>
</feature>